<dbReference type="Gene3D" id="3.40.50.720">
    <property type="entry name" value="NAD(P)-binding Rossmann-like Domain"/>
    <property type="match status" value="1"/>
</dbReference>
<dbReference type="AlphaFoldDB" id="A0A2U1FM43"/>
<dbReference type="OrthoDB" id="9804774at2"/>
<organism evidence="4 5">
    <name type="scientific">Actinomycetospora cinnamomea</name>
    <dbReference type="NCBI Taxonomy" id="663609"/>
    <lineage>
        <taxon>Bacteria</taxon>
        <taxon>Bacillati</taxon>
        <taxon>Actinomycetota</taxon>
        <taxon>Actinomycetes</taxon>
        <taxon>Pseudonocardiales</taxon>
        <taxon>Pseudonocardiaceae</taxon>
        <taxon>Actinomycetospora</taxon>
    </lineage>
</organism>
<dbReference type="PROSITE" id="PS00061">
    <property type="entry name" value="ADH_SHORT"/>
    <property type="match status" value="1"/>
</dbReference>
<sequence length="247" mass="26516">MGDMTGQVAIVTGGARGIGRAISERLAKRGMKVAVGYSSDPTSAEELKSQYPDQITIHQGNIGNRGDCERVFDEVMQAHGRVDVLVNNAGITADKMVAKMEVDDWDRVVQVNLSGTFYMSQLAYLHMAERGMGRIVSISSVIGEKGNAGQVNYAATKSGLFGMTMSMAQEGSRKGVTVNCVAPGYIETDMVAAVPEKAMEKILAGIPMRRLGQPDEVARVVEFLADPESEYITGQVYSVNGGMHMDA</sequence>
<dbReference type="SMART" id="SM00822">
    <property type="entry name" value="PKS_KR"/>
    <property type="match status" value="1"/>
</dbReference>
<keyword evidence="5" id="KW-1185">Reference proteome</keyword>
<dbReference type="PANTHER" id="PTHR42879:SF2">
    <property type="entry name" value="3-OXOACYL-[ACYL-CARRIER-PROTEIN] REDUCTASE FABG"/>
    <property type="match status" value="1"/>
</dbReference>
<evidence type="ECO:0000256" key="1">
    <source>
        <dbReference type="ARBA" id="ARBA00006484"/>
    </source>
</evidence>
<dbReference type="EMBL" id="QEKW01000002">
    <property type="protein sequence ID" value="PVZ13237.1"/>
    <property type="molecule type" value="Genomic_DNA"/>
</dbReference>
<evidence type="ECO:0000259" key="3">
    <source>
        <dbReference type="SMART" id="SM00822"/>
    </source>
</evidence>
<evidence type="ECO:0000313" key="5">
    <source>
        <dbReference type="Proteomes" id="UP000245639"/>
    </source>
</evidence>
<dbReference type="InterPro" id="IPR057326">
    <property type="entry name" value="KR_dom"/>
</dbReference>
<dbReference type="PRINTS" id="PR00080">
    <property type="entry name" value="SDRFAMILY"/>
</dbReference>
<dbReference type="SUPFAM" id="SSF51735">
    <property type="entry name" value="NAD(P)-binding Rossmann-fold domains"/>
    <property type="match status" value="1"/>
</dbReference>
<evidence type="ECO:0000256" key="2">
    <source>
        <dbReference type="ARBA" id="ARBA00023002"/>
    </source>
</evidence>
<dbReference type="Pfam" id="PF13561">
    <property type="entry name" value="adh_short_C2"/>
    <property type="match status" value="1"/>
</dbReference>
<dbReference type="GO" id="GO:0032787">
    <property type="term" value="P:monocarboxylic acid metabolic process"/>
    <property type="evidence" value="ECO:0007669"/>
    <property type="project" value="UniProtKB-ARBA"/>
</dbReference>
<dbReference type="PANTHER" id="PTHR42879">
    <property type="entry name" value="3-OXOACYL-(ACYL-CARRIER-PROTEIN) REDUCTASE"/>
    <property type="match status" value="1"/>
</dbReference>
<comment type="similarity">
    <text evidence="1">Belongs to the short-chain dehydrogenases/reductases (SDR) family.</text>
</comment>
<dbReference type="FunFam" id="3.40.50.720:FF:000173">
    <property type="entry name" value="3-oxoacyl-[acyl-carrier protein] reductase"/>
    <property type="match status" value="1"/>
</dbReference>
<evidence type="ECO:0000313" key="4">
    <source>
        <dbReference type="EMBL" id="PVZ13237.1"/>
    </source>
</evidence>
<name>A0A2U1FM43_9PSEU</name>
<comment type="caution">
    <text evidence="4">The sequence shown here is derived from an EMBL/GenBank/DDBJ whole genome shotgun (WGS) entry which is preliminary data.</text>
</comment>
<gene>
    <name evidence="4" type="ORF">C8D89_102387</name>
</gene>
<dbReference type="InterPro" id="IPR002347">
    <property type="entry name" value="SDR_fam"/>
</dbReference>
<dbReference type="GO" id="GO:0016491">
    <property type="term" value="F:oxidoreductase activity"/>
    <property type="evidence" value="ECO:0007669"/>
    <property type="project" value="UniProtKB-KW"/>
</dbReference>
<dbReference type="PRINTS" id="PR00081">
    <property type="entry name" value="GDHRDH"/>
</dbReference>
<protein>
    <submittedName>
        <fullName evidence="4">Acetoacetyl-CoA reductase</fullName>
    </submittedName>
</protein>
<reference evidence="4 5" key="1">
    <citation type="submission" date="2018-04" db="EMBL/GenBank/DDBJ databases">
        <title>Genomic Encyclopedia of Type Strains, Phase IV (KMG-IV): sequencing the most valuable type-strain genomes for metagenomic binning, comparative biology and taxonomic classification.</title>
        <authorList>
            <person name="Goeker M."/>
        </authorList>
    </citation>
    <scope>NUCLEOTIDE SEQUENCE [LARGE SCALE GENOMIC DNA]</scope>
    <source>
        <strain evidence="4 5">DSM 45771</strain>
    </source>
</reference>
<dbReference type="CDD" id="cd05333">
    <property type="entry name" value="BKR_SDR_c"/>
    <property type="match status" value="1"/>
</dbReference>
<proteinExistence type="inferred from homology"/>
<dbReference type="InterPro" id="IPR050259">
    <property type="entry name" value="SDR"/>
</dbReference>
<dbReference type="NCBIfam" id="NF009466">
    <property type="entry name" value="PRK12826.1-2"/>
    <property type="match status" value="1"/>
</dbReference>
<dbReference type="InterPro" id="IPR020904">
    <property type="entry name" value="Sc_DH/Rdtase_CS"/>
</dbReference>
<dbReference type="Proteomes" id="UP000245639">
    <property type="component" value="Unassembled WGS sequence"/>
</dbReference>
<keyword evidence="2" id="KW-0560">Oxidoreductase</keyword>
<dbReference type="NCBIfam" id="NF009464">
    <property type="entry name" value="PRK12824.1"/>
    <property type="match status" value="1"/>
</dbReference>
<dbReference type="InterPro" id="IPR036291">
    <property type="entry name" value="NAD(P)-bd_dom_sf"/>
</dbReference>
<feature type="domain" description="Ketoreductase" evidence="3">
    <location>
        <begin position="7"/>
        <end position="184"/>
    </location>
</feature>
<accession>A0A2U1FM43</accession>